<feature type="compositionally biased region" description="Polar residues" evidence="2">
    <location>
        <begin position="16"/>
        <end position="34"/>
    </location>
</feature>
<feature type="region of interest" description="Disordered" evidence="2">
    <location>
        <begin position="531"/>
        <end position="552"/>
    </location>
</feature>
<protein>
    <submittedName>
        <fullName evidence="3">Uncharacterized protein</fullName>
    </submittedName>
</protein>
<gene>
    <name evidence="3" type="ORF">BD289DRAFT_479785</name>
</gene>
<feature type="region of interest" description="Disordered" evidence="2">
    <location>
        <begin position="128"/>
        <end position="163"/>
    </location>
</feature>
<feature type="coiled-coil region" evidence="1">
    <location>
        <begin position="176"/>
        <end position="302"/>
    </location>
</feature>
<dbReference type="InParanoid" id="A0A2T3AHW9"/>
<name>A0A2T3AHW9_9PEZI</name>
<evidence type="ECO:0000256" key="2">
    <source>
        <dbReference type="SAM" id="MobiDB-lite"/>
    </source>
</evidence>
<feature type="compositionally biased region" description="Basic and acidic residues" evidence="2">
    <location>
        <begin position="131"/>
        <end position="141"/>
    </location>
</feature>
<dbReference type="AlphaFoldDB" id="A0A2T3AHW9"/>
<organism evidence="3 4">
    <name type="scientific">Coniella lustricola</name>
    <dbReference type="NCBI Taxonomy" id="2025994"/>
    <lineage>
        <taxon>Eukaryota</taxon>
        <taxon>Fungi</taxon>
        <taxon>Dikarya</taxon>
        <taxon>Ascomycota</taxon>
        <taxon>Pezizomycotina</taxon>
        <taxon>Sordariomycetes</taxon>
        <taxon>Sordariomycetidae</taxon>
        <taxon>Diaporthales</taxon>
        <taxon>Schizoparmaceae</taxon>
        <taxon>Coniella</taxon>
    </lineage>
</organism>
<accession>A0A2T3AHW9</accession>
<keyword evidence="4" id="KW-1185">Reference proteome</keyword>
<proteinExistence type="predicted"/>
<reference evidence="3 4" key="1">
    <citation type="journal article" date="2018" name="Mycol. Prog.">
        <title>Coniella lustricola, a new species from submerged detritus.</title>
        <authorList>
            <person name="Raudabaugh D.B."/>
            <person name="Iturriaga T."/>
            <person name="Carver A."/>
            <person name="Mondo S."/>
            <person name="Pangilinan J."/>
            <person name="Lipzen A."/>
            <person name="He G."/>
            <person name="Amirebrahimi M."/>
            <person name="Grigoriev I.V."/>
            <person name="Miller A.N."/>
        </authorList>
    </citation>
    <scope>NUCLEOTIDE SEQUENCE [LARGE SCALE GENOMIC DNA]</scope>
    <source>
        <strain evidence="3 4">B22-T-1</strain>
    </source>
</reference>
<feature type="region of interest" description="Disordered" evidence="2">
    <location>
        <begin position="302"/>
        <end position="353"/>
    </location>
</feature>
<dbReference type="Proteomes" id="UP000241462">
    <property type="component" value="Unassembled WGS sequence"/>
</dbReference>
<evidence type="ECO:0000313" key="4">
    <source>
        <dbReference type="Proteomes" id="UP000241462"/>
    </source>
</evidence>
<feature type="region of interest" description="Disordered" evidence="2">
    <location>
        <begin position="1"/>
        <end position="90"/>
    </location>
</feature>
<evidence type="ECO:0000256" key="1">
    <source>
        <dbReference type="SAM" id="Coils"/>
    </source>
</evidence>
<evidence type="ECO:0000313" key="3">
    <source>
        <dbReference type="EMBL" id="PSR98997.1"/>
    </source>
</evidence>
<dbReference type="EMBL" id="KZ678387">
    <property type="protein sequence ID" value="PSR98997.1"/>
    <property type="molecule type" value="Genomic_DNA"/>
</dbReference>
<feature type="compositionally biased region" description="Basic and acidic residues" evidence="2">
    <location>
        <begin position="67"/>
        <end position="85"/>
    </location>
</feature>
<sequence length="552" mass="61716">MSISPTSGPLQAEETVVSSSPQAEANPMTETQETGMHEDTAVSLSQEESVTVSIDEDEEEEVSMTTRDSEAAEMTNKKDKREEHGASQSPWAKFISMSPISSSSSVTAAAAEKLNMESTSAGNVDIQNLADDGRAGSETKNLDGGLFNQDIVEQPKKQSVSSDTTVLLRDSDISPDNKLKAQLKATEAKLAAAQQQVNKLQWQKEVSVTEQIKIEDRLKMKIKEVNALLGRNRKLEDNLMLANNRQSQLNLPVAKLLSQQSAKAEKYKKEIDALKRRLSDLFADLESERDRADRLQAQLMERQPALRLDQADSERGGDQSPSHSLSGSERKQRALAADSEEQQKENRGLMTELRATRESLMQSTSYLWRARSQIKQLQLDRCSSVGEFLQEYGHGLDPCSKIFDTMRHVANYCDEVAEEPSKEVADELKLFETFLLERTQLLRDIMNREDPTDIMEAFGAKWGEAVLDNDWGSNFTRNEVVVKETAKILLAKKVNREDAVLETESKVKERFEGSYSDDVIDRFVGLQDEINQAQRRNGKTRGSGSTTPSWLG</sequence>
<keyword evidence="1" id="KW-0175">Coiled coil</keyword>